<evidence type="ECO:0000313" key="1">
    <source>
        <dbReference type="EMBL" id="GFY65905.1"/>
    </source>
</evidence>
<proteinExistence type="predicted"/>
<dbReference type="Proteomes" id="UP000886998">
    <property type="component" value="Unassembled WGS sequence"/>
</dbReference>
<evidence type="ECO:0000313" key="2">
    <source>
        <dbReference type="Proteomes" id="UP000886998"/>
    </source>
</evidence>
<keyword evidence="2" id="KW-1185">Reference proteome</keyword>
<protein>
    <submittedName>
        <fullName evidence="1">Uncharacterized protein</fullName>
    </submittedName>
</protein>
<dbReference type="EMBL" id="BMAV01015744">
    <property type="protein sequence ID" value="GFY65905.1"/>
    <property type="molecule type" value="Genomic_DNA"/>
</dbReference>
<organism evidence="1 2">
    <name type="scientific">Trichonephila inaurata madagascariensis</name>
    <dbReference type="NCBI Taxonomy" id="2747483"/>
    <lineage>
        <taxon>Eukaryota</taxon>
        <taxon>Metazoa</taxon>
        <taxon>Ecdysozoa</taxon>
        <taxon>Arthropoda</taxon>
        <taxon>Chelicerata</taxon>
        <taxon>Arachnida</taxon>
        <taxon>Araneae</taxon>
        <taxon>Araneomorphae</taxon>
        <taxon>Entelegynae</taxon>
        <taxon>Araneoidea</taxon>
        <taxon>Nephilidae</taxon>
        <taxon>Trichonephila</taxon>
        <taxon>Trichonephila inaurata</taxon>
    </lineage>
</organism>
<name>A0A8X6Y4I9_9ARAC</name>
<reference evidence="1" key="1">
    <citation type="submission" date="2020-08" db="EMBL/GenBank/DDBJ databases">
        <title>Multicomponent nature underlies the extraordinary mechanical properties of spider dragline silk.</title>
        <authorList>
            <person name="Kono N."/>
            <person name="Nakamura H."/>
            <person name="Mori M."/>
            <person name="Yoshida Y."/>
            <person name="Ohtoshi R."/>
            <person name="Malay A.D."/>
            <person name="Moran D.A.P."/>
            <person name="Tomita M."/>
            <person name="Numata K."/>
            <person name="Arakawa K."/>
        </authorList>
    </citation>
    <scope>NUCLEOTIDE SEQUENCE</scope>
</reference>
<dbReference type="AlphaFoldDB" id="A0A8X6Y4I9"/>
<gene>
    <name evidence="1" type="ORF">TNIN_119101</name>
</gene>
<sequence length="95" mass="10877">MIRSFVVCFEELGSVADRPGRGAHQNICTEDNGETAADDLSVSTHHYSSQLGNSRTTWCRILKLNLKMYPYKIQIVQTLTPQDHLLREIFGQRRI</sequence>
<comment type="caution">
    <text evidence="1">The sequence shown here is derived from an EMBL/GenBank/DDBJ whole genome shotgun (WGS) entry which is preliminary data.</text>
</comment>
<accession>A0A8X6Y4I9</accession>